<keyword evidence="3" id="KW-1185">Reference proteome</keyword>
<proteinExistence type="predicted"/>
<sequence length="269" mass="30338">MENITAHVNKKMDRYLDNIKLVNMPSKGFELRILKMYSRWLKEYAYRQTILGSWKPMSEQDNSGETENQESKELQEISTSFYNGKRGDLKVHLRICLKHDGKLFDVCNIEISRNGDMERKTLTDTAKVMLEGKCILDQVVKIGILKGDQAKDVEVLNAQLCGLKGVLIGVRLEESERGYVAESRSSTLCIPTRIAHLPSFSKTMVPAVLIIKEQAEKNANIMLDALDKDNSQFGSQSPNRENGFLKPTWLGPKPSSPKVVPPLPKVFLA</sequence>
<evidence type="ECO:0000256" key="1">
    <source>
        <dbReference type="SAM" id="MobiDB-lite"/>
    </source>
</evidence>
<feature type="region of interest" description="Disordered" evidence="1">
    <location>
        <begin position="230"/>
        <end position="258"/>
    </location>
</feature>
<gene>
    <name evidence="2" type="ORF">PHYBLDRAFT_175348</name>
</gene>
<feature type="compositionally biased region" description="Polar residues" evidence="1">
    <location>
        <begin position="231"/>
        <end position="240"/>
    </location>
</feature>
<accession>A0A162ZEU8</accession>
<protein>
    <submittedName>
        <fullName evidence="2">Uncharacterized protein</fullName>
    </submittedName>
</protein>
<dbReference type="AlphaFoldDB" id="A0A162ZEU8"/>
<evidence type="ECO:0000313" key="3">
    <source>
        <dbReference type="Proteomes" id="UP000077315"/>
    </source>
</evidence>
<evidence type="ECO:0000313" key="2">
    <source>
        <dbReference type="EMBL" id="OAD66291.1"/>
    </source>
</evidence>
<dbReference type="Proteomes" id="UP000077315">
    <property type="component" value="Unassembled WGS sequence"/>
</dbReference>
<dbReference type="OrthoDB" id="2244979at2759"/>
<dbReference type="InParanoid" id="A0A162ZEU8"/>
<organism evidence="2 3">
    <name type="scientific">Phycomyces blakesleeanus (strain ATCC 8743b / DSM 1359 / FGSC 10004 / NBRC 33097 / NRRL 1555)</name>
    <dbReference type="NCBI Taxonomy" id="763407"/>
    <lineage>
        <taxon>Eukaryota</taxon>
        <taxon>Fungi</taxon>
        <taxon>Fungi incertae sedis</taxon>
        <taxon>Mucoromycota</taxon>
        <taxon>Mucoromycotina</taxon>
        <taxon>Mucoromycetes</taxon>
        <taxon>Mucorales</taxon>
        <taxon>Phycomycetaceae</taxon>
        <taxon>Phycomyces</taxon>
    </lineage>
</organism>
<dbReference type="RefSeq" id="XP_018284331.1">
    <property type="nucleotide sequence ID" value="XM_018437474.1"/>
</dbReference>
<name>A0A162ZEU8_PHYB8</name>
<reference evidence="3" key="1">
    <citation type="submission" date="2015-06" db="EMBL/GenBank/DDBJ databases">
        <title>Expansion of signal transduction pathways in fungi by whole-genome duplication.</title>
        <authorList>
            <consortium name="DOE Joint Genome Institute"/>
            <person name="Corrochano L.M."/>
            <person name="Kuo A."/>
            <person name="Marcet-Houben M."/>
            <person name="Polaino S."/>
            <person name="Salamov A."/>
            <person name="Villalobos J.M."/>
            <person name="Alvarez M.I."/>
            <person name="Avalos J."/>
            <person name="Benito E.P."/>
            <person name="Benoit I."/>
            <person name="Burger G."/>
            <person name="Camino L.P."/>
            <person name="Canovas D."/>
            <person name="Cerda-Olmedo E."/>
            <person name="Cheng J.-F."/>
            <person name="Dominguez A."/>
            <person name="Elias M."/>
            <person name="Eslava A.P."/>
            <person name="Glaser F."/>
            <person name="Grimwood J."/>
            <person name="Gutierrez G."/>
            <person name="Heitman J."/>
            <person name="Henrissat B."/>
            <person name="Iturriaga E.A."/>
            <person name="Lang B.F."/>
            <person name="Lavin J.L."/>
            <person name="Lee S."/>
            <person name="Li W."/>
            <person name="Lindquist E."/>
            <person name="Lopez-Garcia S."/>
            <person name="Luque E.M."/>
            <person name="Marcos A.T."/>
            <person name="Martin J."/>
            <person name="McCluskey K."/>
            <person name="Medina H.R."/>
            <person name="Miralles-Duran A."/>
            <person name="Miyazaki A."/>
            <person name="Munoz-Torres E."/>
            <person name="Oguiza J.A."/>
            <person name="Ohm R."/>
            <person name="Olmedo M."/>
            <person name="Orejas M."/>
            <person name="Ortiz-Castellanos L."/>
            <person name="Pisabarro A.G."/>
            <person name="Rodriguez-Romero J."/>
            <person name="Ruiz-Herrera J."/>
            <person name="Ruiz-Vazquez R."/>
            <person name="Sanz C."/>
            <person name="Schackwitz W."/>
            <person name="Schmutz J."/>
            <person name="Shahriari M."/>
            <person name="Shelest E."/>
            <person name="Silva-Franco F."/>
            <person name="Soanes D."/>
            <person name="Syed K."/>
            <person name="Tagua V.G."/>
            <person name="Talbot N.J."/>
            <person name="Thon M."/>
            <person name="De vries R.P."/>
            <person name="Wiebenga A."/>
            <person name="Yadav J.S."/>
            <person name="Braun E.L."/>
            <person name="Baker S."/>
            <person name="Garre V."/>
            <person name="Horwitz B."/>
            <person name="Torres-Martinez S."/>
            <person name="Idnurm A."/>
            <person name="Herrera-Estrella A."/>
            <person name="Gabaldon T."/>
            <person name="Grigoriev I.V."/>
        </authorList>
    </citation>
    <scope>NUCLEOTIDE SEQUENCE [LARGE SCALE GENOMIC DNA]</scope>
    <source>
        <strain evidence="3">NRRL 1555(-)</strain>
    </source>
</reference>
<dbReference type="EMBL" id="KV441004">
    <property type="protein sequence ID" value="OAD66291.1"/>
    <property type="molecule type" value="Genomic_DNA"/>
</dbReference>
<dbReference type="GeneID" id="28998380"/>
<dbReference type="VEuPathDB" id="FungiDB:PHYBLDRAFT_175348"/>